<keyword evidence="3" id="KW-0548">Nucleotidyltransferase</keyword>
<keyword evidence="3" id="KW-0239">DNA-directed DNA polymerase</keyword>
<comment type="catalytic activity">
    <reaction evidence="5">
        <text>ssDNA + n NTP = ssDNA/pppN(pN)n-1 hybrid + (n-1) diphosphate.</text>
        <dbReference type="EC" id="2.7.7.102"/>
    </reaction>
</comment>
<evidence type="ECO:0000256" key="4">
    <source>
        <dbReference type="ARBA" id="ARBA00026139"/>
    </source>
</evidence>
<dbReference type="InterPro" id="IPR044917">
    <property type="entry name" value="PRIMPOL"/>
</dbReference>
<name>A0A8E0RU23_9TREM</name>
<evidence type="ECO:0000256" key="3">
    <source>
        <dbReference type="ARBA" id="ARBA00022932"/>
    </source>
</evidence>
<evidence type="ECO:0000256" key="6">
    <source>
        <dbReference type="ARBA" id="ARBA00044768"/>
    </source>
</evidence>
<dbReference type="GO" id="GO:0005759">
    <property type="term" value="C:mitochondrial matrix"/>
    <property type="evidence" value="ECO:0007669"/>
    <property type="project" value="TreeGrafter"/>
</dbReference>
<dbReference type="GO" id="GO:0003682">
    <property type="term" value="F:chromatin binding"/>
    <property type="evidence" value="ECO:0007669"/>
    <property type="project" value="TreeGrafter"/>
</dbReference>
<keyword evidence="3" id="KW-0808">Transferase</keyword>
<dbReference type="EMBL" id="LUCM01004853">
    <property type="protein sequence ID" value="KAA0193723.1"/>
    <property type="molecule type" value="Genomic_DNA"/>
</dbReference>
<evidence type="ECO:0000256" key="7">
    <source>
        <dbReference type="ARBA" id="ARBA00047303"/>
    </source>
</evidence>
<dbReference type="AlphaFoldDB" id="A0A8E0RU23"/>
<organism evidence="8 9">
    <name type="scientific">Fasciolopsis buskii</name>
    <dbReference type="NCBI Taxonomy" id="27845"/>
    <lineage>
        <taxon>Eukaryota</taxon>
        <taxon>Metazoa</taxon>
        <taxon>Spiralia</taxon>
        <taxon>Lophotrochozoa</taxon>
        <taxon>Platyhelminthes</taxon>
        <taxon>Trematoda</taxon>
        <taxon>Digenea</taxon>
        <taxon>Plagiorchiida</taxon>
        <taxon>Echinostomata</taxon>
        <taxon>Echinostomatoidea</taxon>
        <taxon>Fasciolidae</taxon>
        <taxon>Fasciolopsis</taxon>
    </lineage>
</organism>
<comment type="caution">
    <text evidence="8">The sequence shown here is derived from an EMBL/GenBank/DDBJ whole genome shotgun (WGS) entry which is preliminary data.</text>
</comment>
<evidence type="ECO:0000256" key="5">
    <source>
        <dbReference type="ARBA" id="ARBA00044677"/>
    </source>
</evidence>
<dbReference type="Pfam" id="PF03121">
    <property type="entry name" value="Herpes_UL52"/>
    <property type="match status" value="1"/>
</dbReference>
<evidence type="ECO:0000313" key="9">
    <source>
        <dbReference type="Proteomes" id="UP000728185"/>
    </source>
</evidence>
<gene>
    <name evidence="8" type="ORF">FBUS_06988</name>
</gene>
<dbReference type="EC" id="2.7.7.102" evidence="6"/>
<protein>
    <recommendedName>
        <fullName evidence="4">DNA-directed primase/polymerase protein</fullName>
        <ecNumber evidence="6">2.7.7.102</ecNumber>
        <ecNumber evidence="2">2.7.7.7</ecNumber>
    </recommendedName>
</protein>
<dbReference type="OrthoDB" id="5988181at2759"/>
<reference evidence="8" key="1">
    <citation type="submission" date="2019-05" db="EMBL/GenBank/DDBJ databases">
        <title>Annotation for the trematode Fasciolopsis buski.</title>
        <authorList>
            <person name="Choi Y.-J."/>
        </authorList>
    </citation>
    <scope>NUCLEOTIDE SEQUENCE</scope>
    <source>
        <strain evidence="8">HT</strain>
        <tissue evidence="8">Whole worm</tissue>
    </source>
</reference>
<dbReference type="GO" id="GO:0003887">
    <property type="term" value="F:DNA-directed DNA polymerase activity"/>
    <property type="evidence" value="ECO:0007669"/>
    <property type="project" value="UniProtKB-KW"/>
</dbReference>
<dbReference type="Proteomes" id="UP000728185">
    <property type="component" value="Unassembled WGS sequence"/>
</dbReference>
<dbReference type="GO" id="GO:0042276">
    <property type="term" value="P:error-prone translesion synthesis"/>
    <property type="evidence" value="ECO:0007669"/>
    <property type="project" value="InterPro"/>
</dbReference>
<comment type="similarity">
    <text evidence="1">Belongs to the eukaryotic-type primase small subunit family.</text>
</comment>
<dbReference type="PANTHER" id="PTHR31399">
    <property type="entry name" value="DNA-DIRECTED PRIMASE / POLYMERASE PROTEIN"/>
    <property type="match status" value="1"/>
</dbReference>
<sequence length="477" mass="54145">MLVVYGRSVRCNPDELKNRIDSHSYDRIFGPTAVRKVFFRQDEALKFARPYGSDMMVFSYESDCLGQAGPRMFLACSVQSFFHYYRQMSPFARCHYEVIAEDKPAKLYLDLEFSIPANPNTNGPDAAAVFIKAVCSALDLFYHVTVQPKEVLILDASTPKKFSQHVILNNPQVVFASNLEQGPLMRLIIDALEVFAGLRDTVSVQENDCSRRAICTGCQAAIERLTQHAFPSFNISPSSAKRCFVLPPVDEATVEHVTPLSICDYGVYTKNRNFRIAGSRKLSGSGILWPVGIHEPTSLVNIWPTYFSFAQTLVTFFSSERPCTLSRPVNCTCGQRHFASPPVPQCFSRNTVSARVPLNQDCLAPELISFVESVLDHWSERGLQRQSEEKHYYAKQRERPKLWKVNYIAPGRFTVSADKLRFCERIGRDHRSNHIALVFDLLDGCYYQRCLDPDCRALDYRSLSELFDIIPTPEIVV</sequence>
<proteinExistence type="inferred from homology"/>
<dbReference type="GO" id="GO:0005634">
    <property type="term" value="C:nucleus"/>
    <property type="evidence" value="ECO:0007669"/>
    <property type="project" value="TreeGrafter"/>
</dbReference>
<evidence type="ECO:0000313" key="8">
    <source>
        <dbReference type="EMBL" id="KAA0193723.1"/>
    </source>
</evidence>
<evidence type="ECO:0000256" key="2">
    <source>
        <dbReference type="ARBA" id="ARBA00012417"/>
    </source>
</evidence>
<accession>A0A8E0RU23</accession>
<dbReference type="PANTHER" id="PTHR31399:SF0">
    <property type="entry name" value="DNA-DIRECTED PRIMASE_POLYMERASE PROTEIN"/>
    <property type="match status" value="1"/>
</dbReference>
<keyword evidence="9" id="KW-1185">Reference proteome</keyword>
<dbReference type="GO" id="GO:0009411">
    <property type="term" value="P:response to UV"/>
    <property type="evidence" value="ECO:0007669"/>
    <property type="project" value="TreeGrafter"/>
</dbReference>
<evidence type="ECO:0000256" key="1">
    <source>
        <dbReference type="ARBA" id="ARBA00009762"/>
    </source>
</evidence>
<dbReference type="GO" id="GO:0006264">
    <property type="term" value="P:mitochondrial DNA replication"/>
    <property type="evidence" value="ECO:0007669"/>
    <property type="project" value="TreeGrafter"/>
</dbReference>
<dbReference type="EC" id="2.7.7.7" evidence="2"/>
<dbReference type="GO" id="GO:0031297">
    <property type="term" value="P:replication fork processing"/>
    <property type="evidence" value="ECO:0007669"/>
    <property type="project" value="TreeGrafter"/>
</dbReference>
<comment type="catalytic activity">
    <reaction evidence="7">
        <text>DNA(n) + a 2'-deoxyribonucleoside 5'-triphosphate = DNA(n+1) + diphosphate</text>
        <dbReference type="Rhea" id="RHEA:22508"/>
        <dbReference type="Rhea" id="RHEA-COMP:17339"/>
        <dbReference type="Rhea" id="RHEA-COMP:17340"/>
        <dbReference type="ChEBI" id="CHEBI:33019"/>
        <dbReference type="ChEBI" id="CHEBI:61560"/>
        <dbReference type="ChEBI" id="CHEBI:173112"/>
        <dbReference type="EC" id="2.7.7.7"/>
    </reaction>
    <physiologicalReaction direction="left-to-right" evidence="7">
        <dbReference type="Rhea" id="RHEA:22509"/>
    </physiologicalReaction>
</comment>